<organism evidence="2 3">
    <name type="scientific">Spirosoma fluviale</name>
    <dbReference type="NCBI Taxonomy" id="1597977"/>
    <lineage>
        <taxon>Bacteria</taxon>
        <taxon>Pseudomonadati</taxon>
        <taxon>Bacteroidota</taxon>
        <taxon>Cytophagia</taxon>
        <taxon>Cytophagales</taxon>
        <taxon>Cytophagaceae</taxon>
        <taxon>Spirosoma</taxon>
    </lineage>
</organism>
<dbReference type="Proteomes" id="UP000219452">
    <property type="component" value="Unassembled WGS sequence"/>
</dbReference>
<reference evidence="3" key="1">
    <citation type="submission" date="2017-09" db="EMBL/GenBank/DDBJ databases">
        <authorList>
            <person name="Varghese N."/>
            <person name="Submissions S."/>
        </authorList>
    </citation>
    <scope>NUCLEOTIDE SEQUENCE [LARGE SCALE GENOMIC DNA]</scope>
    <source>
        <strain evidence="3">DSM 29961</strain>
    </source>
</reference>
<dbReference type="PROSITE" id="PS51257">
    <property type="entry name" value="PROKAR_LIPOPROTEIN"/>
    <property type="match status" value="1"/>
</dbReference>
<evidence type="ECO:0000313" key="3">
    <source>
        <dbReference type="Proteomes" id="UP000219452"/>
    </source>
</evidence>
<feature type="region of interest" description="Disordered" evidence="1">
    <location>
        <begin position="454"/>
        <end position="477"/>
    </location>
</feature>
<name>A0A286G0C8_9BACT</name>
<dbReference type="EMBL" id="OCNH01000002">
    <property type="protein sequence ID" value="SOD88716.1"/>
    <property type="molecule type" value="Genomic_DNA"/>
</dbReference>
<protein>
    <submittedName>
        <fullName evidence="2">Uncharacterized protein</fullName>
    </submittedName>
</protein>
<gene>
    <name evidence="2" type="ORF">SAMN06269250_2807</name>
</gene>
<dbReference type="AlphaFoldDB" id="A0A286G0C8"/>
<sequence>MVRPYVLFLYVLISCLAVTCVRDYPSTAPYAPPVATPPPGGLPGQQQPSAQKRLFLTNDKIRFGIDLNMGGAITYLAEAGSSENMVNNPDLGRQIQTAIYAGPYPYSQNGKDPVEAWKLLGWNPVQAGDYFLHPARIVSYQQTDNLIYVKTIPHIWPLFNEPAECTFEHWYDIKENRVNVRCRVTVSRADTTQYDARTQETPCVYLNGPYDRMFCYTGLKPFTNDAVSEFTDRNVINRYGTEHWAALLNEKGRGVGLFKAREVRFRTAGFGIPHVGGEFDVSAGYINSEDFLVVDHNGVYDFEYTLIVGTLTDIRQYVYSQPRPPSGPDYTFVKDRQGWYYVNTTDKGWPIQNELNVKWSRNETNPEDFRICAPLTFWYAENVSKIYIQAAFQTQGSTARLSWRKPDEYDFMPFQDRYTDFPIVGDGQFRTYEINTSQLPGWKGVISQISLTNSASQSNREQGARVRIRSVTSTKQL</sequence>
<accession>A0A286G0C8</accession>
<evidence type="ECO:0000256" key="1">
    <source>
        <dbReference type="SAM" id="MobiDB-lite"/>
    </source>
</evidence>
<keyword evidence="3" id="KW-1185">Reference proteome</keyword>
<evidence type="ECO:0000313" key="2">
    <source>
        <dbReference type="EMBL" id="SOD88716.1"/>
    </source>
</evidence>
<dbReference type="OrthoDB" id="633728at2"/>
<dbReference type="RefSeq" id="WP_097126423.1">
    <property type="nucleotide sequence ID" value="NZ_OCNH01000002.1"/>
</dbReference>
<proteinExistence type="predicted"/>